<keyword evidence="5" id="KW-1185">Reference proteome</keyword>
<protein>
    <recommendedName>
        <fullName evidence="6">Peptidase S9 prolyl oligopeptidase catalytic domain-containing protein</fullName>
    </recommendedName>
</protein>
<dbReference type="InterPro" id="IPR029058">
    <property type="entry name" value="AB_hydrolase_fold"/>
</dbReference>
<feature type="domain" description="Dipeptidylpeptidase IV N-terminal" evidence="3">
    <location>
        <begin position="364"/>
        <end position="435"/>
    </location>
</feature>
<keyword evidence="1" id="KW-0378">Hydrolase</keyword>
<dbReference type="RefSeq" id="WP_089480673.1">
    <property type="nucleotide sequence ID" value="NZ_MUGS01000037.1"/>
</dbReference>
<organism evidence="4 5">
    <name type="scientific">Flavobacterium araucananum</name>
    <dbReference type="NCBI Taxonomy" id="946678"/>
    <lineage>
        <taxon>Bacteria</taxon>
        <taxon>Pseudomonadati</taxon>
        <taxon>Bacteroidota</taxon>
        <taxon>Flavobacteriia</taxon>
        <taxon>Flavobacteriales</taxon>
        <taxon>Flavobacteriaceae</taxon>
        <taxon>Flavobacterium</taxon>
    </lineage>
</organism>
<sequence>MNTIMSNCKIIGISIILFLITCLVNGQVKKTRKLTPTDFHLWSTLKAEAVSDYGNWVSYSLTYESGLDTLFVRNTNNLETIAFAKGCNGKFIEENWFACMTSDNIFQMVNLKTGKTQNIENVRAFSFSNYGKYLILYSKEIEGKMKIEIRNLDGNLIDNIHNVTSYSMNPDSSMLSYCILESNKNTVGLLKFGKQISKTIVIQNTERQFENIIWQTKGKSIAFVSRLTSGKPFTADTVLFYKIQDSQLFEYDNTVEKTWPKDQVLDANYTSSLGISEDSKRVFFRIRKKPDENVVKNDLDVQIWHAADKELFPFRSSYGNVQDISRLVYWEPENNHFLQIGDDKHPIALLGENQQFALIYNPDTNKPAFKQEADRDYYLLDLKTGTKTEFLKQHSGTFGKLYFSPSGKYIVYFKEHNWWIYDYETGIHKNITSNTAVSFYDDSDEESGEPDPYGYAGFDANDQSVLLYDKFDIWQFKSNGTLAKKLTCGRENQEVFRLADIDKENGNQIVLKGELLDLTSNLILKAQAIDNSKSGYFYLDKNQQLQPIVYRSKLTSSIHKSKISNAYVYLQEDFNEPPSLVIKKGNHPSKSIFKSNLQHKYYEWGKSELITYKNSKGTAMKGVLFYPFDYDSKRQYPMIVNIYQKQTKALHTYVNPSLLNGSAFNVTYFTSLGYFVLLPDIVYEIGNPGYSAADSVIAAVNSAIAKASVDKARVGLIGHSFGAYEADFIITQTNLFAAAVAGSGVSDLTSGYLSVNRANKNTDTWRYEYQQFRMGKTLFEDYAGYQKNSPIRFASNVSTPLLSYTGAEDSQVNPYQTMEFYAALRRLNKEHIMLLYPKENHVIQGHENQIDLTFKISEWFGYYLKGDTKPKWFEPK</sequence>
<dbReference type="InterPro" id="IPR001375">
    <property type="entry name" value="Peptidase_S9_cat"/>
</dbReference>
<dbReference type="SUPFAM" id="SSF53474">
    <property type="entry name" value="alpha/beta-Hydrolases"/>
    <property type="match status" value="1"/>
</dbReference>
<evidence type="ECO:0008006" key="6">
    <source>
        <dbReference type="Google" id="ProtNLM"/>
    </source>
</evidence>
<accession>A0A227P197</accession>
<comment type="caution">
    <text evidence="4">The sequence shown here is derived from an EMBL/GenBank/DDBJ whole genome shotgun (WGS) entry which is preliminary data.</text>
</comment>
<evidence type="ECO:0000259" key="2">
    <source>
        <dbReference type="Pfam" id="PF00326"/>
    </source>
</evidence>
<dbReference type="EMBL" id="MUGS01000037">
    <property type="protein sequence ID" value="OXG03659.1"/>
    <property type="molecule type" value="Genomic_DNA"/>
</dbReference>
<feature type="domain" description="Peptidase S9 prolyl oligopeptidase catalytic" evidence="2">
    <location>
        <begin position="689"/>
        <end position="866"/>
    </location>
</feature>
<dbReference type="Gene3D" id="3.40.50.1820">
    <property type="entry name" value="alpha/beta hydrolase"/>
    <property type="match status" value="1"/>
</dbReference>
<evidence type="ECO:0000313" key="4">
    <source>
        <dbReference type="EMBL" id="OXG03659.1"/>
    </source>
</evidence>
<dbReference type="GO" id="GO:0004252">
    <property type="term" value="F:serine-type endopeptidase activity"/>
    <property type="evidence" value="ECO:0007669"/>
    <property type="project" value="TreeGrafter"/>
</dbReference>
<proteinExistence type="predicted"/>
<evidence type="ECO:0000313" key="5">
    <source>
        <dbReference type="Proteomes" id="UP000214684"/>
    </source>
</evidence>
<dbReference type="OrthoDB" id="9812921at2"/>
<dbReference type="InterPro" id="IPR002469">
    <property type="entry name" value="Peptidase_S9B_N"/>
</dbReference>
<reference evidence="4 5" key="1">
    <citation type="submission" date="2016-11" db="EMBL/GenBank/DDBJ databases">
        <title>Whole genomes of Flavobacteriaceae.</title>
        <authorList>
            <person name="Stine C."/>
            <person name="Li C."/>
            <person name="Tadesse D."/>
        </authorList>
    </citation>
    <scope>NUCLEOTIDE SEQUENCE [LARGE SCALE GENOMIC DNA]</scope>
    <source>
        <strain evidence="4 5">DSM 24704</strain>
    </source>
</reference>
<dbReference type="AlphaFoldDB" id="A0A227P197"/>
<gene>
    <name evidence="4" type="ORF">B0A64_16865</name>
</gene>
<dbReference type="Proteomes" id="UP000214684">
    <property type="component" value="Unassembled WGS sequence"/>
</dbReference>
<evidence type="ECO:0000259" key="3">
    <source>
        <dbReference type="Pfam" id="PF00930"/>
    </source>
</evidence>
<evidence type="ECO:0000256" key="1">
    <source>
        <dbReference type="ARBA" id="ARBA00022801"/>
    </source>
</evidence>
<dbReference type="PANTHER" id="PTHR42776">
    <property type="entry name" value="SERINE PEPTIDASE S9 FAMILY MEMBER"/>
    <property type="match status" value="1"/>
</dbReference>
<name>A0A227P197_9FLAO</name>
<dbReference type="PANTHER" id="PTHR42776:SF27">
    <property type="entry name" value="DIPEPTIDYL PEPTIDASE FAMILY MEMBER 6"/>
    <property type="match status" value="1"/>
</dbReference>
<dbReference type="Pfam" id="PF00930">
    <property type="entry name" value="DPPIV_N"/>
    <property type="match status" value="1"/>
</dbReference>
<dbReference type="SUPFAM" id="SSF82171">
    <property type="entry name" value="DPP6 N-terminal domain-like"/>
    <property type="match status" value="1"/>
</dbReference>
<dbReference type="GO" id="GO:0006508">
    <property type="term" value="P:proteolysis"/>
    <property type="evidence" value="ECO:0007669"/>
    <property type="project" value="InterPro"/>
</dbReference>
<dbReference type="Pfam" id="PF00326">
    <property type="entry name" value="Peptidase_S9"/>
    <property type="match status" value="1"/>
</dbReference>